<keyword evidence="5" id="KW-0963">Cytoplasm</keyword>
<evidence type="ECO:0000256" key="2">
    <source>
        <dbReference type="ARBA" id="ARBA00004449"/>
    </source>
</evidence>
<dbReference type="InterPro" id="IPR000210">
    <property type="entry name" value="BTB/POZ_dom"/>
</dbReference>
<evidence type="ECO:0000256" key="8">
    <source>
        <dbReference type="ARBA" id="ARBA00022951"/>
    </source>
</evidence>
<comment type="subcellular location">
    <subcellularLocation>
        <location evidence="1">Cytoplasm</location>
        <location evidence="1">Cytoskeleton</location>
    </subcellularLocation>
    <subcellularLocation>
        <location evidence="3">Endoplasmic reticulum membrane</location>
    </subcellularLocation>
    <subcellularLocation>
        <location evidence="2">Sarcoplasmic reticulum membrane</location>
    </subcellularLocation>
</comment>
<evidence type="ECO:0000256" key="3">
    <source>
        <dbReference type="ARBA" id="ARBA00004586"/>
    </source>
</evidence>
<dbReference type="SMART" id="SM00875">
    <property type="entry name" value="BACK"/>
    <property type="match status" value="1"/>
</dbReference>
<evidence type="ECO:0000313" key="13">
    <source>
        <dbReference type="EMBL" id="TKS67238.1"/>
    </source>
</evidence>
<dbReference type="FunFam" id="1.25.40.420:FF:000001">
    <property type="entry name" value="Kelch-like family member 12"/>
    <property type="match status" value="1"/>
</dbReference>
<dbReference type="Pfam" id="PF00651">
    <property type="entry name" value="BTB"/>
    <property type="match status" value="1"/>
</dbReference>
<dbReference type="AlphaFoldDB" id="A0A4U5U0P0"/>
<name>A0A4U5U0P0_COLLU</name>
<evidence type="ECO:0000313" key="14">
    <source>
        <dbReference type="Proteomes" id="UP000298787"/>
    </source>
</evidence>
<keyword evidence="9 11" id="KW-0472">Membrane</keyword>
<dbReference type="PIRSF" id="PIRSF037037">
    <property type="entry name" value="Kelch-like_protein_gigaxonin"/>
    <property type="match status" value="1"/>
</dbReference>
<dbReference type="InterPro" id="IPR011333">
    <property type="entry name" value="SKP1/BTB/POZ_sf"/>
</dbReference>
<proteinExistence type="predicted"/>
<evidence type="ECO:0000256" key="4">
    <source>
        <dbReference type="ARBA" id="ARBA00022441"/>
    </source>
</evidence>
<dbReference type="PANTHER" id="PTHR24412:SF146">
    <property type="entry name" value="KELCH-LIKE PROTEIN 41"/>
    <property type="match status" value="1"/>
</dbReference>
<dbReference type="InterPro" id="IPR011705">
    <property type="entry name" value="BACK"/>
</dbReference>
<feature type="transmembrane region" description="Helical" evidence="11">
    <location>
        <begin position="532"/>
        <end position="555"/>
    </location>
</feature>
<organism evidence="13 14">
    <name type="scientific">Collichthys lucidus</name>
    <name type="common">Big head croaker</name>
    <name type="synonym">Sciaena lucida</name>
    <dbReference type="NCBI Taxonomy" id="240159"/>
    <lineage>
        <taxon>Eukaryota</taxon>
        <taxon>Metazoa</taxon>
        <taxon>Chordata</taxon>
        <taxon>Craniata</taxon>
        <taxon>Vertebrata</taxon>
        <taxon>Euteleostomi</taxon>
        <taxon>Actinopterygii</taxon>
        <taxon>Neopterygii</taxon>
        <taxon>Teleostei</taxon>
        <taxon>Neoteleostei</taxon>
        <taxon>Acanthomorphata</taxon>
        <taxon>Eupercaria</taxon>
        <taxon>Sciaenidae</taxon>
        <taxon>Collichthys</taxon>
    </lineage>
</organism>
<gene>
    <name evidence="13" type="ORF">D9C73_001439</name>
</gene>
<keyword evidence="14" id="KW-1185">Reference proteome</keyword>
<protein>
    <submittedName>
        <fullName evidence="13">Kelch-like protein 41a</fullName>
    </submittedName>
</protein>
<keyword evidence="11" id="KW-0812">Transmembrane</keyword>
<sequence>MDPHSLREDLRLFQTTLLQDGLKELLNENKLIDCVLKVEDRGIPCHRLILAACSPYFRELFFSEDGKEVDRKEVVLDDLDPTVMEAIVNYMYSAEIDINVNNVQDILTIANRFQIPSVFTVCVNFLQKQLSKKNCIAIYRLGLMLSCARLAIAARDYIADRFDTLSKDPDFLELDHPELFAIIGADALNVEKEEVVFETLMKWIRKDKEKRLKSLEEAFRLHSFPFTPREVLQGEGKLPERKKDEEGEVEKLPGYLNDNRRYGMYAKDMVLMINDTAAVAYDVQENECFLAAMAEQIPRNHVSLISKKNNLYVLGGLFADEEDTENPLQCYLYQLDSLTAQWIALPPMPSPRCLFAMGEFENLLFAVAGKDLESNESHDTVLCYDTEKMKWTEAKKFPLKIHGHCVVSENGLVYCIGGKTDDNKTTNKMFAYNHKKSEWKEVASMKTPRSMFGAVIHNGKIVVVGGVNEDGITGTCEAYDFGTNKWSPFTEFPQERSSVNLVSSGGFLYAVGGFTLVENEDKECAPSEVVDIWQYVLILLHLSWTMIAILITVYCSNMFYCLTRYEEDKKQWTGMIGEMRYAAGASCVSMRLNAARMPKL</sequence>
<dbReference type="EMBL" id="CM014079">
    <property type="protein sequence ID" value="TKS67238.1"/>
    <property type="molecule type" value="Genomic_DNA"/>
</dbReference>
<dbReference type="SUPFAM" id="SSF54695">
    <property type="entry name" value="POZ domain"/>
    <property type="match status" value="1"/>
</dbReference>
<dbReference type="Gene3D" id="2.120.10.80">
    <property type="entry name" value="Kelch-type beta propeller"/>
    <property type="match status" value="1"/>
</dbReference>
<evidence type="ECO:0000256" key="9">
    <source>
        <dbReference type="ARBA" id="ARBA00023136"/>
    </source>
</evidence>
<evidence type="ECO:0000256" key="11">
    <source>
        <dbReference type="SAM" id="Phobius"/>
    </source>
</evidence>
<dbReference type="PROSITE" id="PS50097">
    <property type="entry name" value="BTB"/>
    <property type="match status" value="1"/>
</dbReference>
<dbReference type="GO" id="GO:0048741">
    <property type="term" value="P:skeletal muscle fiber development"/>
    <property type="evidence" value="ECO:0007669"/>
    <property type="project" value="UniProtKB-ARBA"/>
</dbReference>
<evidence type="ECO:0000256" key="7">
    <source>
        <dbReference type="ARBA" id="ARBA00022824"/>
    </source>
</evidence>
<accession>A0A4U5U0P0</accession>
<keyword evidence="4" id="KW-0880">Kelch repeat</keyword>
<feature type="domain" description="BTB" evidence="12">
    <location>
        <begin position="32"/>
        <end position="100"/>
    </location>
</feature>
<keyword evidence="10" id="KW-0206">Cytoskeleton</keyword>
<evidence type="ECO:0000259" key="12">
    <source>
        <dbReference type="PROSITE" id="PS50097"/>
    </source>
</evidence>
<dbReference type="Gene3D" id="1.25.40.420">
    <property type="match status" value="1"/>
</dbReference>
<evidence type="ECO:0000256" key="10">
    <source>
        <dbReference type="ARBA" id="ARBA00023212"/>
    </source>
</evidence>
<evidence type="ECO:0000256" key="6">
    <source>
        <dbReference type="ARBA" id="ARBA00022737"/>
    </source>
</evidence>
<dbReference type="SMART" id="SM00612">
    <property type="entry name" value="Kelch"/>
    <property type="match status" value="4"/>
</dbReference>
<dbReference type="PANTHER" id="PTHR24412">
    <property type="entry name" value="KELCH PROTEIN"/>
    <property type="match status" value="1"/>
</dbReference>
<keyword evidence="7" id="KW-0256">Endoplasmic reticulum</keyword>
<dbReference type="Pfam" id="PF24681">
    <property type="entry name" value="Kelch_KLHDC2_KLHL20_DRC7"/>
    <property type="match status" value="1"/>
</dbReference>
<dbReference type="InterPro" id="IPR017096">
    <property type="entry name" value="BTB-kelch_protein"/>
</dbReference>
<evidence type="ECO:0000256" key="5">
    <source>
        <dbReference type="ARBA" id="ARBA00022490"/>
    </source>
</evidence>
<dbReference type="GO" id="GO:0033017">
    <property type="term" value="C:sarcoplasmic reticulum membrane"/>
    <property type="evidence" value="ECO:0007669"/>
    <property type="project" value="UniProtKB-SubCell"/>
</dbReference>
<dbReference type="InterPro" id="IPR015915">
    <property type="entry name" value="Kelch-typ_b-propeller"/>
</dbReference>
<dbReference type="Gene3D" id="3.30.710.10">
    <property type="entry name" value="Potassium Channel Kv1.1, Chain A"/>
    <property type="match status" value="1"/>
</dbReference>
<dbReference type="SMART" id="SM00225">
    <property type="entry name" value="BTB"/>
    <property type="match status" value="1"/>
</dbReference>
<dbReference type="STRING" id="240159.A0A4U5U0P0"/>
<keyword evidence="8" id="KW-0703">Sarcoplasmic reticulum</keyword>
<dbReference type="Proteomes" id="UP000298787">
    <property type="component" value="Chromosome 2"/>
</dbReference>
<dbReference type="InterPro" id="IPR006652">
    <property type="entry name" value="Kelch_1"/>
</dbReference>
<dbReference type="GO" id="GO:0005856">
    <property type="term" value="C:cytoskeleton"/>
    <property type="evidence" value="ECO:0007669"/>
    <property type="project" value="UniProtKB-SubCell"/>
</dbReference>
<dbReference type="Pfam" id="PF07707">
    <property type="entry name" value="BACK"/>
    <property type="match status" value="1"/>
</dbReference>
<reference evidence="13 14" key="1">
    <citation type="submission" date="2019-01" db="EMBL/GenBank/DDBJ databases">
        <title>Genome Assembly of Collichthys lucidus.</title>
        <authorList>
            <person name="Cai M."/>
            <person name="Xiao S."/>
        </authorList>
    </citation>
    <scope>NUCLEOTIDE SEQUENCE [LARGE SCALE GENOMIC DNA]</scope>
    <source>
        <strain evidence="13">JT15FE1705JMU</strain>
        <tissue evidence="13">Muscle</tissue>
    </source>
</reference>
<dbReference type="SUPFAM" id="SSF117281">
    <property type="entry name" value="Kelch motif"/>
    <property type="match status" value="1"/>
</dbReference>
<dbReference type="FunFam" id="3.30.710.10:FF:000006">
    <property type="entry name" value="Kelch repeat and BTB domain-containing 6"/>
    <property type="match status" value="1"/>
</dbReference>
<evidence type="ECO:0000256" key="1">
    <source>
        <dbReference type="ARBA" id="ARBA00004245"/>
    </source>
</evidence>
<keyword evidence="6" id="KW-0677">Repeat</keyword>
<dbReference type="FunFam" id="2.120.10.80:FF:000025">
    <property type="entry name" value="Kelch-like family member 41"/>
    <property type="match status" value="1"/>
</dbReference>
<keyword evidence="11" id="KW-1133">Transmembrane helix</keyword>